<accession>A0A0L6U6B8</accession>
<evidence type="ECO:0000313" key="1">
    <source>
        <dbReference type="EMBL" id="KNZ44074.1"/>
    </source>
</evidence>
<keyword evidence="2" id="KW-1185">Reference proteome</keyword>
<comment type="caution">
    <text evidence="1">The sequence shown here is derived from an EMBL/GenBank/DDBJ whole genome shotgun (WGS) entry which is preliminary data.</text>
</comment>
<dbReference type="VEuPathDB" id="FungiDB:VP01_952g6"/>
<sequence length="88" mass="9952">MQFSGTDYILLTGCLKRYLKSTSNHFATLWQYSQPKPLNPYSHNPPATMYTTVLTNLKTIDLSSLASSICPHCKKLGHQPSNCWVKHP</sequence>
<dbReference type="Proteomes" id="UP000037035">
    <property type="component" value="Unassembled WGS sequence"/>
</dbReference>
<evidence type="ECO:0000313" key="2">
    <source>
        <dbReference type="Proteomes" id="UP000037035"/>
    </source>
</evidence>
<protein>
    <submittedName>
        <fullName evidence="1">Uncharacterized protein</fullName>
    </submittedName>
</protein>
<name>A0A0L6U6B8_9BASI</name>
<organism evidence="1 2">
    <name type="scientific">Puccinia sorghi</name>
    <dbReference type="NCBI Taxonomy" id="27349"/>
    <lineage>
        <taxon>Eukaryota</taxon>
        <taxon>Fungi</taxon>
        <taxon>Dikarya</taxon>
        <taxon>Basidiomycota</taxon>
        <taxon>Pucciniomycotina</taxon>
        <taxon>Pucciniomycetes</taxon>
        <taxon>Pucciniales</taxon>
        <taxon>Pucciniaceae</taxon>
        <taxon>Puccinia</taxon>
    </lineage>
</organism>
<reference evidence="1 2" key="1">
    <citation type="submission" date="2015-08" db="EMBL/GenBank/DDBJ databases">
        <title>Next Generation Sequencing and Analysis of the Genome of Puccinia sorghi L Schw, the Causal Agent of Maize Common Rust.</title>
        <authorList>
            <person name="Rochi L."/>
            <person name="Burguener G."/>
            <person name="Darino M."/>
            <person name="Turjanski A."/>
            <person name="Kreff E."/>
            <person name="Dieguez M.J."/>
            <person name="Sacco F."/>
        </authorList>
    </citation>
    <scope>NUCLEOTIDE SEQUENCE [LARGE SCALE GENOMIC DNA]</scope>
    <source>
        <strain evidence="1 2">RO10H11247</strain>
    </source>
</reference>
<dbReference type="EMBL" id="LAVV01015192">
    <property type="protein sequence ID" value="KNZ44074.1"/>
    <property type="molecule type" value="Genomic_DNA"/>
</dbReference>
<proteinExistence type="predicted"/>
<dbReference type="AlphaFoldDB" id="A0A0L6U6B8"/>
<gene>
    <name evidence="1" type="ORF">VP01_952g6</name>
</gene>